<dbReference type="InterPro" id="IPR035706">
    <property type="entry name" value="AAA_9"/>
</dbReference>
<dbReference type="Gene3D" id="1.10.287.2620">
    <property type="match status" value="1"/>
</dbReference>
<feature type="compositionally biased region" description="Basic and acidic residues" evidence="18">
    <location>
        <begin position="867"/>
        <end position="886"/>
    </location>
</feature>
<feature type="region of interest" description="Disordered" evidence="18">
    <location>
        <begin position="823"/>
        <end position="892"/>
    </location>
</feature>
<dbReference type="FunFam" id="3.40.50.300:FF:000153">
    <property type="entry name" value="Dynein axonemal heavy chain 1"/>
    <property type="match status" value="1"/>
</dbReference>
<evidence type="ECO:0000256" key="7">
    <source>
        <dbReference type="ARBA" id="ARBA00022840"/>
    </source>
</evidence>
<dbReference type="Pfam" id="PF08385">
    <property type="entry name" value="DHC_N1"/>
    <property type="match status" value="2"/>
</dbReference>
<dbReference type="Gene3D" id="1.20.58.1120">
    <property type="match status" value="1"/>
</dbReference>
<keyword evidence="3" id="KW-0963">Cytoplasm</keyword>
<keyword evidence="10" id="KW-0969">Cilium</keyword>
<comment type="subunit">
    <text evidence="15">The I1 inner arm complex (also known as the f dynein complex) is a two-headed isoform composed of two heavy chains (1-alpha and 1-beta), three intermediate chains and three light chains. I1 occupies a specific position proximal to the first radial spoke and repeats every 96 nm along the length of the axoneme.</text>
</comment>
<dbReference type="FunFam" id="1.10.8.720:FF:000005">
    <property type="entry name" value="Dynein axonemal heavy chain 10"/>
    <property type="match status" value="1"/>
</dbReference>
<dbReference type="CDD" id="cd00009">
    <property type="entry name" value="AAA"/>
    <property type="match status" value="1"/>
</dbReference>
<feature type="coiled-coil region" evidence="17">
    <location>
        <begin position="3548"/>
        <end position="3613"/>
    </location>
</feature>
<evidence type="ECO:0000256" key="15">
    <source>
        <dbReference type="ARBA" id="ARBA00063032"/>
    </source>
</evidence>
<keyword evidence="11" id="KW-0505">Motor protein</keyword>
<feature type="domain" description="AAA+ ATPase" evidence="19">
    <location>
        <begin position="2369"/>
        <end position="2607"/>
    </location>
</feature>
<gene>
    <name evidence="21" type="primary">LOC100642216</name>
</gene>
<feature type="domain" description="AAA+ ATPase" evidence="19">
    <location>
        <begin position="3086"/>
        <end position="3199"/>
    </location>
</feature>
<dbReference type="InterPro" id="IPR041589">
    <property type="entry name" value="DNAH3_AAA_lid_1"/>
</dbReference>
<evidence type="ECO:0000256" key="6">
    <source>
        <dbReference type="ARBA" id="ARBA00022741"/>
    </source>
</evidence>
<evidence type="ECO:0000256" key="2">
    <source>
        <dbReference type="ARBA" id="ARBA00008887"/>
    </source>
</evidence>
<dbReference type="GO" id="GO:0031514">
    <property type="term" value="C:motile cilium"/>
    <property type="evidence" value="ECO:0007669"/>
    <property type="project" value="UniProtKB-ARBA"/>
</dbReference>
<dbReference type="FunFam" id="3.40.50.300:FF:000049">
    <property type="entry name" value="Dynein, axonemal, heavy chain 5"/>
    <property type="match status" value="1"/>
</dbReference>
<dbReference type="GeneID" id="100642216"/>
<evidence type="ECO:0000256" key="11">
    <source>
        <dbReference type="ARBA" id="ARBA00023175"/>
    </source>
</evidence>
<dbReference type="InterPro" id="IPR013594">
    <property type="entry name" value="Dynein_heavy_tail"/>
</dbReference>
<evidence type="ECO:0000256" key="4">
    <source>
        <dbReference type="ARBA" id="ARBA00022701"/>
    </source>
</evidence>
<dbReference type="FunFam" id="1.20.1270.280:FF:000005">
    <property type="entry name" value="Dynein axonemal heavy chain 10"/>
    <property type="match status" value="1"/>
</dbReference>
<evidence type="ECO:0000256" key="10">
    <source>
        <dbReference type="ARBA" id="ARBA00023069"/>
    </source>
</evidence>
<evidence type="ECO:0000256" key="16">
    <source>
        <dbReference type="ARBA" id="ARBA00077719"/>
    </source>
</evidence>
<dbReference type="FunFam" id="1.10.8.1220:FF:000001">
    <property type="entry name" value="Dynein axonemal heavy chain 5"/>
    <property type="match status" value="1"/>
</dbReference>
<sequence length="4766" mass="549456">MTIQSEQKSMISTRTDEDTEDTEDEGEEDEGREEEEEGEEGDSREAKEIGSGDTIFKTKDSEKSAAIDTPGFVPPPGEEHKYIMTKKLVEKVRKIPNLHMICGKVDGSRTDLHDVTLFYFLRTIDEGIPNFDSYIDCDEQITQYLVVGSLQGKFLVSLNRMLVEVFKPLVQAQFRGPHLSDALKEEEPDIDEERPQSLTDIMAARSSIFRRPSEFRRISIVMAKKEADKNAEDDDDDDEIVEPKHLQTIERAKLRRKRIRTVVNFERAGSKTVSKEPIVRVSADQNKIDILHYLDKLISNVEWTLENIEGDILLTMPNIPELDDPNVTDEMLEKNKEVIEQLENVIMLWGVHIEKVVESFQQKVPQGRGPLAECDYWKDREVGLLMLVEQLKSPMAKRILGLLSNVLSPIASNFDYFYSDLWRCYTEARDNNRFLQTILRHFKLMTESDCFKTISQAIPQLMEGIRMIWILSSYYSCEEKMVGLMERISWQLCQTVIKHLSIKDLFKKPQKVILQQTEDARAMLKSWKEAYLKNREDIEISGRGMRWEFDQNRLFKGTEYIASVCDGLNQVANVLRDFHNIFGPDLKSIISDPAQIDTIIKRVDRLIVLILDADFNIFDEYNKENWEATMSLFYEEVHFLENEAKFFIDECFLVLRSAEDALHMLLKFKETKTRDTIHQQLLRKFDVIMQQFSKEVNIVEGIFNRGKQNPPLLTYHPPMAGAIYWVRQLFHRLRRPVLIIQNIEELKHSKLKILAFSQYYEVAKQMKAYEESKYQSWADKAQYVVLDTMKRSILKMERSEPEQGVLTFPNIEKSTKNLQTIHLPKGQKSRDFGSPGSTPQGSLQKAEPVLSKPSIETASSVGTRGQVKSDTRAEVKASLQSHKDQKSWTTSSEKQAVQTQKITWMEFMSGSILVECQLRFQVNFDWEFFEIIHEAELMEQLGFELIPIVKDASIQKNRLRNDLELMEKVTNQYNRMIDEMDKADIQLLRNTLLDVEKHIQPGVMRFNWNSLNISDYAHDCEKLLKNLNSIVDQVNHMKSDLDNRINNDLQSYNLFSLPLRIYESEELMPCKVYFQEIENRRIELIAAMSTIYQSTSPILIKLESLVLETYTGKSPSMQLLYEKYEKKIFCSFITCILKNIECFNKSLMECKPMFQVDAILIASEAVIRPSPGEIYATILQNVKNLLEKLKLFPRWMNGTCLECKPQTKNEYENFATVTFFEDVMSIKVVNDNILMVQRSAHKIALEAWHYLHRWKKYSNLWSFDKNLAAEKFAATEPTLHQYDDKFSFYDNILQELTEMDVYHDLYCVRINLGFLLSGIKQHANEWKQVLGHFLLHQTVHDMNSLHLIIENYRSEVELVITGLDRFTSVMQAISDIKKTAIQAEVRYTTYQETFRTLRSHEISFPEEDEQLAYTLQRDWESLYLGALYRASTLASTSDRFSDMTQEQINAFVKELEEFAADFEANGPGSVGEDLELGLLKMDEYGKLIAKYEERRLNLINSEILFDLPATDYSVFLKIKKDYEGMELLFELYQKQKSMRDVWAQTLWVNLNPQQLMDGMDHFIREFRKLSKFVKNLSVGQALDANMKSFKNSVPLFIELKNEAMRERHWKQLMEKTGRHFDMDPDRFTLKNMFAMELGKYQEIAKEIVTNAVKELAIERGLKDLAEVWKNMEFTVLKHYKGTEDRGFILGPIDELNQILEDNMMNVNGMAASQFIGPFLNTVQNWEVTMHTISEVIELWVQLQKKWLYLEGIFVGGDIRLQLPDEAKKFDEIDKSFKKIMTDTSKRLNVLQCCTIKGRQEEFESMILALDKCQKSLTNYLNSKRAVFPRFTFLSDDDLLSILGSGEPIAIQEHVGKMFDNLDKFRFEINNTERVIATGLISCEKEVMDFRNVVLAEGKIEEWMVLALEEMKRSNRFLTKKAIYDYGKVRRPRTRWMLDFQGMMILAADQIWWTAEVENVFEKMSQGQMRAMKDYLKQLNNQLNEVVTLMGGDTLTNNDRKKFDMVLTLDVHMRDIVEGFVRDSIMDPSEFEWESQLRFYWVHDLDNVWMYQCTGTFEYGYEYMGLNGRLVVTPLTDRIYLTITQALSMHLGGAPAGPAGTGKTETTKDLAKALGLLCIVTNCGEGMDYVAIGNTLSGLAQCGVWGCFDEFNRIDISVLSVISTQLQTIRSALMAKASRFMFEGQDIVLDSKVGIFITMNPGYAGRTELPESVKALFRPVVCIVPDNELICQIKLFSSGFLTAKVLAKKMTVLYKLAREQLSKQNHYDFGLRALKSVLNMAGHLKRTSGDLAEDVVLMRALRDMNLPKFIFDDVPLFLGLIADLFPNLDCPRVHYPDFNNAVNQVLEEQRYIILSEQIDKVVQLYEVMMTRHSTMVVGPTGGGKTVVIETLCKAQTRLDRPTKLYILNPKACTVNELYGVLDPATRDWTDGLLSCIFREVNRPLNSNKDEKKYILFDGDVDPQWIENMNSVMDDNKLLTLANQERIKMQNHCSLLFEVGDLQYASPATVSRAGMVYVDPKNLGYQPYMDKWIRSKSESDQELLSGMCEKYVHGGIALIIEGMLGLQQVTPLKMIIPQTGLNMVIQLCYVFDGLLAILDTRPTPTTKTEEEEEIRAETLFSRGEILEAMYIQACYWSLGASLVIENRPDFDDYIKKTSGFMLVQDTVEKRATVRYIPVTEKLLYDYFLDLGKNIWIPWRALVPNYVHDREKNFSDILVPTIDTLRTTWFVNMMNERDRPALLVGETGTSKTAIIQEFLRNLSIEKYNQLLINFSSRTTSMDVQKNIEAVVEKRTRETYGPPAGKKLLLFIDDMNMPLVDTYGTQQPIALLKFLFEKGGFYDRGKDLSLMYMKDMCYLAAMGKPGGGRNEVDPRFISMFSVYNVIFPANETLCYIYTSILSGHLQTFSEEVQAIAGTLVQITLDLYQKVTAELLPTPNKFHYIFNMRDLSRITAGLLQSHPNYLPKVTQIVRLWRNEFARIICDRLINEDDVSIVATYVKEKIEERWEEEPDVIKYVMRDPLLFGDFRNAINEGEPRFYEDLLDYEAVYSLFLEIYEDYNERSATTLQMVLFNDALQHLTRVHRALRMHRGHVLVIGIGGSGKKSVIKLAAYAANFQIFEISLSRGYNEASFRDDMKILYNKVGVDNQRIVFLFTSAHVIDESFLELVNNMLMTGVVPALFTDEDKDEIVNSCRNQAVDAGFGVTRESVWSYFVKTSLQNLRIALSMSPSGDLLRTRCRSYPGLVNSTTIDWMFPWPEQALVSVANVTLRDHPNVSQTYRDALVEHMVFTHKTVCDYTVEFQTILRRRNYVTPKHYLDFINSYLSLLVETRDYINSQCDRLSGGLQKIAEASVTLNELNQILAVQRVKVADQTRNCERLLASIGESTNIAMEKKQLSEQERQAIEEQRKIIDKEETEAKQALADAQPALDAARAALGELEKADITEIRSFATPPEPVQIVSECVAMLRGIKDISWKGAKGMMSDPAFLRQLQEMNCDKITLKQQQAVKAHLKKTTKLDQMQHISKAGYGLYRFVLAVLDYCAVFREVKPKIERVKELEVESERARKALEREERELRRLERAIADLNIKYENAMEERQKLQEETDLLQRRLIAADKLISGLSSENERWKKDLETLHGQIEKITGNCLLSAGFLAYCGPFSYEYRNQMVYDDWWNSIVQKEIPFTDTFKIQTELSSDVEISTWTSEGLPPDELSVQNGILTTRASRFPVCIDPQQQALNWIKKKEQKKNLKILSFTDSDFLKQVELAIKYGLPILFQDVDEIDPVLDNVLSKNIQNVGGRTFVLLGDKEVDYDPKFRMYLTTKMSNPIFDPAVYAKTTVINYMVTLGGLEDQLLSVVVRTERPDIEEQRESLIIETSENKNLLKQLEDSLLLEIATNKGNMLDNIELIETLESTKSSAAEVMRKLYLAEVTASDVNKLRDGYRSVAKRGALLFFVLADMAMVNPMYQYSLISYVEVFTYSLRKALPDPTLQRRLQNIIPMLTKNVYDYGCTGIFERHKLLFSFQICTKLEQSVGNVSQRELEFFIKGSITLEKSPKINPTEWLPAAGWADLLKLSNDFPHTFGNIADELASHADDWQAWYDMDAPEAVDFPLGYSAKLKPFEKLMLIRCFRVDRVYRSVIDYISETMGEEYITPPHISLELILEQSTPTMPVIFILSPGSDPSSELMKLADKHGCGGGRFKYLSLGQGQEKTAIELLEVAVSRGQWLMFQNCHLLLSFTRELEKLLDEVGKPHPDFRLWLTTDPTPTFPIGILQQSLKVVTEPPSGLKLNLQNTYLKIRPRMLESCAHPAYKHLIYVLAFYHAVIQERRRYDKIGWNINYDFNESDFNVCCIILNTYLTKAFTAKDLRLPWNSLKYLIGEVMYGGRVIDSYDRRVSETYMDEYFGDFLFDSFQPFHFYHDEEVDYVIPPEGELEDYLEFIEGLPLVNSPDVFGLHPNAEIGYFTQAAKEMWNNLIELQPQTVRLDKRKVSGVGISKDEFIDNIAKDILNKVPVEYDLVKVRKHFGPTITPTTIVLFQELERFNTLIRVMKRTLTQLRKAIAGEIGMDTTLENISAALYNGVLPQEWAILAPDTRKNLGGWIEHFEKRIQQYTNWSSTSEPIVLWLAGLHIPETYLAALVQMACRRNSWSLDRSLTYTAVSRFTRPENVEERPDQGCYVSGLYLEGARWDLQEQCLKRSHPKILIEELPILIIIPVEAHRLRLQNTFRTPVYTTSNRRNAMGVGLVFEANLATTEHISHWVLQGVCLVLNTD</sequence>
<feature type="compositionally biased region" description="Polar residues" evidence="18">
    <location>
        <begin position="1"/>
        <end position="12"/>
    </location>
</feature>
<dbReference type="InterPro" id="IPR027417">
    <property type="entry name" value="P-loop_NTPase"/>
</dbReference>
<dbReference type="Pfam" id="PF12777">
    <property type="entry name" value="MT"/>
    <property type="match status" value="1"/>
</dbReference>
<feature type="coiled-coil region" evidence="17">
    <location>
        <begin position="949"/>
        <end position="986"/>
    </location>
</feature>
<accession>A0A9C6SLJ1</accession>
<dbReference type="Pfam" id="PF03028">
    <property type="entry name" value="Dynein_heavy"/>
    <property type="match status" value="1"/>
</dbReference>
<dbReference type="Pfam" id="PF17857">
    <property type="entry name" value="AAA_lid_1"/>
    <property type="match status" value="1"/>
</dbReference>
<dbReference type="InterPro" id="IPR042219">
    <property type="entry name" value="AAA_lid_11_sf"/>
</dbReference>
<dbReference type="Gene3D" id="1.20.920.20">
    <property type="match status" value="1"/>
</dbReference>
<dbReference type="Gene3D" id="1.10.8.710">
    <property type="match status" value="1"/>
</dbReference>
<keyword evidence="4" id="KW-0493">Microtubule</keyword>
<dbReference type="GO" id="GO:0005874">
    <property type="term" value="C:microtubule"/>
    <property type="evidence" value="ECO:0007669"/>
    <property type="project" value="UniProtKB-KW"/>
</dbReference>
<dbReference type="FunFam" id="1.20.920.30:FF:000007">
    <property type="entry name" value="Dynein axonemal heavy chain 10"/>
    <property type="match status" value="1"/>
</dbReference>
<dbReference type="InterPro" id="IPR003593">
    <property type="entry name" value="AAA+_ATPase"/>
</dbReference>
<dbReference type="RefSeq" id="XP_048264442.1">
    <property type="nucleotide sequence ID" value="XM_048408485.1"/>
</dbReference>
<dbReference type="Gene3D" id="3.40.50.300">
    <property type="entry name" value="P-loop containing nucleotide triphosphate hydrolases"/>
    <property type="match status" value="5"/>
</dbReference>
<evidence type="ECO:0000256" key="14">
    <source>
        <dbReference type="ARBA" id="ARBA00054075"/>
    </source>
</evidence>
<dbReference type="Gene3D" id="1.20.1270.280">
    <property type="match status" value="1"/>
</dbReference>
<dbReference type="FunFam" id="3.40.50.300:FF:000884">
    <property type="entry name" value="Dynein axonemal heavy chain 10"/>
    <property type="match status" value="1"/>
</dbReference>
<dbReference type="Pfam" id="PF17852">
    <property type="entry name" value="Dynein_AAA_lid"/>
    <property type="match status" value="1"/>
</dbReference>
<dbReference type="InterPro" id="IPR041228">
    <property type="entry name" value="Dynein_C"/>
</dbReference>
<dbReference type="InterPro" id="IPR004273">
    <property type="entry name" value="Dynein_heavy_D6_P-loop"/>
</dbReference>
<comment type="similarity">
    <text evidence="2">Belongs to the dynein heavy chain family.</text>
</comment>
<keyword evidence="9 17" id="KW-0175">Coiled coil</keyword>
<dbReference type="SMART" id="SM00382">
    <property type="entry name" value="AAA"/>
    <property type="match status" value="4"/>
</dbReference>
<evidence type="ECO:0000256" key="13">
    <source>
        <dbReference type="ARBA" id="ARBA00023273"/>
    </source>
</evidence>
<dbReference type="Pfam" id="PF12780">
    <property type="entry name" value="AAA_8"/>
    <property type="match status" value="1"/>
</dbReference>
<protein>
    <recommendedName>
        <fullName evidence="16">Dynein-1, subspecies f</fullName>
    </recommendedName>
</protein>
<dbReference type="Pfam" id="PF12774">
    <property type="entry name" value="AAA_6"/>
    <property type="match status" value="1"/>
</dbReference>
<dbReference type="FunFam" id="3.10.490.20:FF:000006">
    <property type="entry name" value="Dynein axonemal heavy chain 10"/>
    <property type="match status" value="1"/>
</dbReference>
<keyword evidence="5" id="KW-0677">Repeat</keyword>
<dbReference type="InterPro" id="IPR042228">
    <property type="entry name" value="Dynein_linker_3"/>
</dbReference>
<dbReference type="FunFam" id="3.40.50.300:FF:002141">
    <property type="entry name" value="Dynein heavy chain"/>
    <property type="match status" value="1"/>
</dbReference>
<feature type="compositionally biased region" description="Acidic residues" evidence="18">
    <location>
        <begin position="17"/>
        <end position="40"/>
    </location>
</feature>
<dbReference type="FunFam" id="1.20.58.1120:FF:000008">
    <property type="entry name" value="Dynein heavy chain 10, axonemal"/>
    <property type="match status" value="1"/>
</dbReference>
<evidence type="ECO:0000256" key="5">
    <source>
        <dbReference type="ARBA" id="ARBA00022737"/>
    </source>
</evidence>
<reference evidence="21" key="1">
    <citation type="submission" date="2025-08" db="UniProtKB">
        <authorList>
            <consortium name="RefSeq"/>
        </authorList>
    </citation>
    <scope>IDENTIFICATION</scope>
</reference>
<dbReference type="InterPro" id="IPR042222">
    <property type="entry name" value="Dynein_2_N"/>
</dbReference>
<dbReference type="FunFam" id="1.20.920.20:FF:000001">
    <property type="entry name" value="dynein heavy chain 2, axonemal"/>
    <property type="match status" value="1"/>
</dbReference>
<dbReference type="Pfam" id="PF12781">
    <property type="entry name" value="AAA_9"/>
    <property type="match status" value="1"/>
</dbReference>
<dbReference type="InterPro" id="IPR035699">
    <property type="entry name" value="AAA_6"/>
</dbReference>
<dbReference type="Gene3D" id="3.10.490.20">
    <property type="match status" value="1"/>
</dbReference>
<evidence type="ECO:0000313" key="21">
    <source>
        <dbReference type="RefSeq" id="XP_048264442.1"/>
    </source>
</evidence>
<dbReference type="Gene3D" id="1.10.8.720">
    <property type="entry name" value="Region D6 of dynein motor"/>
    <property type="match status" value="1"/>
</dbReference>
<dbReference type="Pfam" id="PF12775">
    <property type="entry name" value="AAA_7"/>
    <property type="match status" value="1"/>
</dbReference>
<feature type="compositionally biased region" description="Basic and acidic residues" evidence="18">
    <location>
        <begin position="41"/>
        <end position="56"/>
    </location>
</feature>
<dbReference type="Pfam" id="PF08393">
    <property type="entry name" value="DHC_N2"/>
    <property type="match status" value="1"/>
</dbReference>
<dbReference type="GO" id="GO:0060294">
    <property type="term" value="P:cilium movement involved in cell motility"/>
    <property type="evidence" value="ECO:0007669"/>
    <property type="project" value="UniProtKB-ARBA"/>
</dbReference>
<dbReference type="SUPFAM" id="SSF52540">
    <property type="entry name" value="P-loop containing nucleoside triphosphate hydrolases"/>
    <property type="match status" value="4"/>
</dbReference>
<evidence type="ECO:0000256" key="17">
    <source>
        <dbReference type="SAM" id="Coils"/>
    </source>
</evidence>
<dbReference type="InterPro" id="IPR026983">
    <property type="entry name" value="DHC"/>
</dbReference>
<dbReference type="Gene3D" id="1.20.920.30">
    <property type="match status" value="1"/>
</dbReference>
<dbReference type="FunFam" id="1.10.8.710:FF:000002">
    <property type="entry name" value="dynein heavy chain 17, axonemal"/>
    <property type="match status" value="1"/>
</dbReference>
<dbReference type="Gene3D" id="6.10.140.1060">
    <property type="match status" value="1"/>
</dbReference>
<feature type="coiled-coil region" evidence="17">
    <location>
        <begin position="3386"/>
        <end position="3421"/>
    </location>
</feature>
<dbReference type="InterPro" id="IPR024743">
    <property type="entry name" value="Dynein_HC_stalk"/>
</dbReference>
<feature type="region of interest" description="Disordered" evidence="18">
    <location>
        <begin position="1"/>
        <end position="56"/>
    </location>
</feature>
<dbReference type="PANTHER" id="PTHR22878">
    <property type="entry name" value="DYNEIN HEAVY CHAIN 6, AXONEMAL-LIKE-RELATED"/>
    <property type="match status" value="1"/>
</dbReference>
<dbReference type="FunFam" id="1.10.287.2620:FF:000002">
    <property type="entry name" value="Dynein heavy chain 2, axonemal"/>
    <property type="match status" value="1"/>
</dbReference>
<dbReference type="Gene3D" id="1.10.8.1220">
    <property type="match status" value="1"/>
</dbReference>
<dbReference type="InterPro" id="IPR041466">
    <property type="entry name" value="Dynein_AAA5_ext"/>
</dbReference>
<evidence type="ECO:0000256" key="12">
    <source>
        <dbReference type="ARBA" id="ARBA00023212"/>
    </source>
</evidence>
<dbReference type="InterPro" id="IPR024317">
    <property type="entry name" value="Dynein_heavy_chain_D4_dom"/>
</dbReference>
<evidence type="ECO:0000259" key="19">
    <source>
        <dbReference type="SMART" id="SM00382"/>
    </source>
</evidence>
<dbReference type="Proteomes" id="UP000835206">
    <property type="component" value="Chromosome 9"/>
</dbReference>
<proteinExistence type="inferred from homology"/>
<dbReference type="Pfam" id="PF18198">
    <property type="entry name" value="AAA_lid_11"/>
    <property type="match status" value="1"/>
</dbReference>
<evidence type="ECO:0000256" key="9">
    <source>
        <dbReference type="ARBA" id="ARBA00023054"/>
    </source>
</evidence>
<name>A0A9C6SLJ1_BOMTE</name>
<dbReference type="InterPro" id="IPR041658">
    <property type="entry name" value="AAA_lid_11"/>
</dbReference>
<evidence type="ECO:0000256" key="1">
    <source>
        <dbReference type="ARBA" id="ARBA00004430"/>
    </source>
</evidence>
<dbReference type="InterPro" id="IPR043160">
    <property type="entry name" value="Dynein_C_barrel"/>
</dbReference>
<evidence type="ECO:0000313" key="20">
    <source>
        <dbReference type="Proteomes" id="UP000835206"/>
    </source>
</evidence>
<organism evidence="20 21">
    <name type="scientific">Bombus terrestris</name>
    <name type="common">Buff-tailed bumblebee</name>
    <name type="synonym">Apis terrestris</name>
    <dbReference type="NCBI Taxonomy" id="30195"/>
    <lineage>
        <taxon>Eukaryota</taxon>
        <taxon>Metazoa</taxon>
        <taxon>Ecdysozoa</taxon>
        <taxon>Arthropoda</taxon>
        <taxon>Hexapoda</taxon>
        <taxon>Insecta</taxon>
        <taxon>Pterygota</taxon>
        <taxon>Neoptera</taxon>
        <taxon>Endopterygota</taxon>
        <taxon>Hymenoptera</taxon>
        <taxon>Apocrita</taxon>
        <taxon>Aculeata</taxon>
        <taxon>Apoidea</taxon>
        <taxon>Anthophila</taxon>
        <taxon>Apidae</taxon>
        <taxon>Bombus</taxon>
        <taxon>Bombus</taxon>
    </lineage>
</organism>
<dbReference type="OrthoDB" id="64868at2759"/>
<dbReference type="InterPro" id="IPR013602">
    <property type="entry name" value="Dynein_heavy_linker"/>
</dbReference>
<evidence type="ECO:0000256" key="8">
    <source>
        <dbReference type="ARBA" id="ARBA00023017"/>
    </source>
</evidence>
<evidence type="ECO:0000256" key="3">
    <source>
        <dbReference type="ARBA" id="ARBA00022490"/>
    </source>
</evidence>
<keyword evidence="13" id="KW-0966">Cell projection</keyword>
<dbReference type="FunFam" id="3.40.50.300:FF:000063">
    <property type="entry name" value="dynein heavy chain 6, axonemal"/>
    <property type="match status" value="1"/>
</dbReference>
<dbReference type="GO" id="GO:0008569">
    <property type="term" value="F:minus-end-directed microtubule motor activity"/>
    <property type="evidence" value="ECO:0007669"/>
    <property type="project" value="InterPro"/>
</dbReference>
<evidence type="ECO:0000256" key="18">
    <source>
        <dbReference type="SAM" id="MobiDB-lite"/>
    </source>
</evidence>
<dbReference type="Gene3D" id="1.20.140.100">
    <property type="entry name" value="Dynein heavy chain, N-terminal domain 2"/>
    <property type="match status" value="1"/>
</dbReference>
<dbReference type="GO" id="GO:0051959">
    <property type="term" value="F:dynein light intermediate chain binding"/>
    <property type="evidence" value="ECO:0007669"/>
    <property type="project" value="InterPro"/>
</dbReference>
<dbReference type="Gene3D" id="3.20.180.20">
    <property type="entry name" value="Dynein heavy chain, N-terminal domain 2"/>
    <property type="match status" value="1"/>
</dbReference>
<dbReference type="FunFam" id="1.20.140.100:FF:000001">
    <property type="entry name" value="dynein heavy chain 17, axonemal"/>
    <property type="match status" value="1"/>
</dbReference>
<dbReference type="KEGG" id="bter:100642216"/>
<dbReference type="GO" id="GO:0045505">
    <property type="term" value="F:dynein intermediate chain binding"/>
    <property type="evidence" value="ECO:0007669"/>
    <property type="project" value="InterPro"/>
</dbReference>
<feature type="domain" description="AAA+ ATPase" evidence="19">
    <location>
        <begin position="2734"/>
        <end position="2947"/>
    </location>
</feature>
<keyword evidence="8" id="KW-0243">Dynein</keyword>
<dbReference type="GO" id="GO:0070286">
    <property type="term" value="P:axonemal dynein complex assembly"/>
    <property type="evidence" value="ECO:0007669"/>
    <property type="project" value="UniProtKB-ARBA"/>
</dbReference>
<dbReference type="Gene3D" id="1.10.472.130">
    <property type="match status" value="1"/>
</dbReference>
<dbReference type="PANTHER" id="PTHR22878:SF63">
    <property type="entry name" value="DYNEIN AXONEMAL HEAVY CHAIN 10"/>
    <property type="match status" value="1"/>
</dbReference>
<dbReference type="Pfam" id="PF18199">
    <property type="entry name" value="Dynein_C"/>
    <property type="match status" value="1"/>
</dbReference>
<keyword evidence="20" id="KW-1185">Reference proteome</keyword>
<dbReference type="CTD" id="43379"/>
<keyword evidence="6" id="KW-0547">Nucleotide-binding</keyword>
<keyword evidence="12" id="KW-0206">Cytoskeleton</keyword>
<keyword evidence="7" id="KW-0067">ATP-binding</keyword>
<dbReference type="InterPro" id="IPR043157">
    <property type="entry name" value="Dynein_AAA1S"/>
</dbReference>
<feature type="compositionally biased region" description="Polar residues" evidence="18">
    <location>
        <begin position="854"/>
        <end position="866"/>
    </location>
</feature>
<comment type="function">
    <text evidence="14">Force generating protein of eukaryotic cilia and flagella. Produces force towards the minus ends of microtubules. Dynein has ATPase activity; the force-producing power stroke is thought to occur on release of ADP. Required for assembly of the I1 inner arm complex and its targeting to the appropriate axoneme location. Also required for phototaxis.</text>
</comment>
<comment type="subcellular location">
    <subcellularLocation>
        <location evidence="1">Cytoplasm</location>
        <location evidence="1">Cytoskeleton</location>
        <location evidence="1">Cilium axoneme</location>
    </subcellularLocation>
</comment>
<dbReference type="GO" id="GO:0005524">
    <property type="term" value="F:ATP binding"/>
    <property type="evidence" value="ECO:0007669"/>
    <property type="project" value="UniProtKB-KW"/>
</dbReference>
<dbReference type="GO" id="GO:0005858">
    <property type="term" value="C:axonemal dynein complex"/>
    <property type="evidence" value="ECO:0007669"/>
    <property type="project" value="UniProtKB-ARBA"/>
</dbReference>
<feature type="domain" description="AAA+ ATPase" evidence="19">
    <location>
        <begin position="2090"/>
        <end position="2226"/>
    </location>
</feature>